<feature type="region of interest" description="Disordered" evidence="8">
    <location>
        <begin position="898"/>
        <end position="981"/>
    </location>
</feature>
<dbReference type="CDD" id="cd05534">
    <property type="entry name" value="POLBc_zeta"/>
    <property type="match status" value="1"/>
</dbReference>
<feature type="region of interest" description="Disordered" evidence="8">
    <location>
        <begin position="814"/>
        <end position="833"/>
    </location>
</feature>
<evidence type="ECO:0000313" key="12">
    <source>
        <dbReference type="EMBL" id="BAM82369.1"/>
    </source>
</evidence>
<dbReference type="OrthoDB" id="2414538at2759"/>
<dbReference type="InterPro" id="IPR036397">
    <property type="entry name" value="RNaseH_sf"/>
</dbReference>
<dbReference type="GO" id="GO:0016035">
    <property type="term" value="C:zeta DNA polymerase complex"/>
    <property type="evidence" value="ECO:0007669"/>
    <property type="project" value="InterPro"/>
</dbReference>
<dbReference type="InterPro" id="IPR023211">
    <property type="entry name" value="DNA_pol_palm_dom_sf"/>
</dbReference>
<feature type="domain" description="DNA-directed DNA polymerase family B exonuclease" evidence="10">
    <location>
        <begin position="1081"/>
        <end position="1272"/>
    </location>
</feature>
<reference evidence="12 13" key="1">
    <citation type="journal article" date="2004" name="Nature">
        <title>Genome sequence of the ultrasmall unicellular red alga Cyanidioschyzon merolae 10D.</title>
        <authorList>
            <person name="Matsuzaki M."/>
            <person name="Misumi O."/>
            <person name="Shin-i T."/>
            <person name="Maruyama S."/>
            <person name="Takahara M."/>
            <person name="Miyagishima S."/>
            <person name="Mori T."/>
            <person name="Nishida K."/>
            <person name="Yagisawa F."/>
            <person name="Nishida K."/>
            <person name="Yoshida Y."/>
            <person name="Nishimura Y."/>
            <person name="Nakao S."/>
            <person name="Kobayashi T."/>
            <person name="Momoyama Y."/>
            <person name="Higashiyama T."/>
            <person name="Minoda A."/>
            <person name="Sano M."/>
            <person name="Nomoto H."/>
            <person name="Oishi K."/>
            <person name="Hayashi H."/>
            <person name="Ohta F."/>
            <person name="Nishizaka S."/>
            <person name="Haga S."/>
            <person name="Miura S."/>
            <person name="Morishita T."/>
            <person name="Kabeya Y."/>
            <person name="Terasawa K."/>
            <person name="Suzuki Y."/>
            <person name="Ishii Y."/>
            <person name="Asakawa S."/>
            <person name="Takano H."/>
            <person name="Ohta N."/>
            <person name="Kuroiwa H."/>
            <person name="Tanaka K."/>
            <person name="Shimizu N."/>
            <person name="Sugano S."/>
            <person name="Sato N."/>
            <person name="Nozaki H."/>
            <person name="Ogasawara N."/>
            <person name="Kohara Y."/>
            <person name="Kuroiwa T."/>
        </authorList>
    </citation>
    <scope>NUCLEOTIDE SEQUENCE [LARGE SCALE GENOMIC DNA]</scope>
    <source>
        <strain evidence="12 13">10D</strain>
    </source>
</reference>
<dbReference type="Gene3D" id="3.90.1600.10">
    <property type="entry name" value="Palm domain of DNA polymerase"/>
    <property type="match status" value="1"/>
</dbReference>
<dbReference type="Pfam" id="PF03104">
    <property type="entry name" value="DNA_pol_B_exo1"/>
    <property type="match status" value="1"/>
</dbReference>
<feature type="compositionally biased region" description="Low complexity" evidence="8">
    <location>
        <begin position="814"/>
        <end position="827"/>
    </location>
</feature>
<dbReference type="GO" id="GO:0005634">
    <property type="term" value="C:nucleus"/>
    <property type="evidence" value="ECO:0007669"/>
    <property type="project" value="TreeGrafter"/>
</dbReference>
<dbReference type="PRINTS" id="PR00106">
    <property type="entry name" value="DNAPOLB"/>
</dbReference>
<keyword evidence="2 7" id="KW-0808">Transferase</keyword>
<feature type="compositionally biased region" description="Basic and acidic residues" evidence="8">
    <location>
        <begin position="853"/>
        <end position="867"/>
    </location>
</feature>
<feature type="region of interest" description="Disordered" evidence="8">
    <location>
        <begin position="772"/>
        <end position="801"/>
    </location>
</feature>
<feature type="compositionally biased region" description="Low complexity" evidence="8">
    <location>
        <begin position="1047"/>
        <end position="1062"/>
    </location>
</feature>
<evidence type="ECO:0000259" key="11">
    <source>
        <dbReference type="Pfam" id="PF24065"/>
    </source>
</evidence>
<feature type="domain" description="DNA-directed DNA polymerase family B multifunctional" evidence="9">
    <location>
        <begin position="1344"/>
        <end position="1829"/>
    </location>
</feature>
<evidence type="ECO:0000256" key="5">
    <source>
        <dbReference type="ARBA" id="ARBA00022932"/>
    </source>
</evidence>
<keyword evidence="7" id="KW-0235">DNA replication</keyword>
<dbReference type="GO" id="GO:0000724">
    <property type="term" value="P:double-strand break repair via homologous recombination"/>
    <property type="evidence" value="ECO:0007669"/>
    <property type="project" value="TreeGrafter"/>
</dbReference>
<dbReference type="Gene3D" id="3.30.420.10">
    <property type="entry name" value="Ribonuclease H-like superfamily/Ribonuclease H"/>
    <property type="match status" value="1"/>
</dbReference>
<dbReference type="Gene3D" id="1.10.132.60">
    <property type="entry name" value="DNA polymerase family B, C-terminal domain"/>
    <property type="match status" value="1"/>
</dbReference>
<keyword evidence="4" id="KW-0227">DNA damage</keyword>
<dbReference type="EMBL" id="AP006500">
    <property type="protein sequence ID" value="BAM82369.1"/>
    <property type="molecule type" value="Genomic_DNA"/>
</dbReference>
<evidence type="ECO:0000259" key="9">
    <source>
        <dbReference type="Pfam" id="PF00136"/>
    </source>
</evidence>
<dbReference type="KEGG" id="cme:CYME_CMR103C"/>
<evidence type="ECO:0000256" key="1">
    <source>
        <dbReference type="ARBA" id="ARBA00005755"/>
    </source>
</evidence>
<dbReference type="GO" id="GO:0003677">
    <property type="term" value="F:DNA binding"/>
    <property type="evidence" value="ECO:0007669"/>
    <property type="project" value="UniProtKB-KW"/>
</dbReference>
<feature type="compositionally biased region" description="Polar residues" evidence="8">
    <location>
        <begin position="921"/>
        <end position="938"/>
    </location>
</feature>
<comment type="similarity">
    <text evidence="1 7">Belongs to the DNA polymerase type-B family.</text>
</comment>
<dbReference type="STRING" id="280699.M1VB02"/>
<sequence>MDEALSGAFLCVKIINIDYYLWQPEHLSSDPGWLERFTPAQRGRSLPAVRIIGRTSAGSTVCLHLHNTFPRTYVPLPETVAHNPEAERRWTQRLRVALERALEQLHLQQRDQRQAPDANWSANQPGSGAATEAPSSVEDAAADRYIYDITIEWRRCIYGFKANAQRFARIRYIHPAESARLVQALASGMLAAVDDGTMDPVLPARLQPYEAHLPYVLQVMADYGLAGFGCIGLCSGRFRPPLASPRDAASEDADHGMQARHSASLVDNLPPDMVWNVPVKRQTDCHLEVDVWLPRDLHPAHLHGEQEPTDLERHVPSLRLIWESERRRRCLSSWRQMWVPIAHCRLEREVQPMDTGLKQRLGMVVSQALRKRAGAGNRQHQERRNAIALNDETSQADDLASALAAQFGYAVESSTAERLHPESDLEDEVLWNWMEQNYRTGVGAANGQPVDTSFASAYALDTSVYEDEEQPVDEVATQKECADILECSLPLNETPGLGAETAKVATSPASLVHRQDTELGLSPPCSPSVAPSRTPVPESVLASASELQPGHESEAVQAQASTTSRPRQASWCLAAFHLERSNVSPANWFMIPDQHPPFPFKSEWGVAQQKPFYSAIEDKAFTTSGSSVRWFPQTPLWREVACRAFSSDSAADAAGLQTWRTPLSLPPLPQHIERIERFRKRSRLLGASRKVIEVRMDSYGREVRTVAVLAAAKHAVSNSVTVTEDALANARPASVGIKAETAPRSCRSPRSIELGTSPKAWRSPWTRASELVDAPESRSVAIETPASVDSVQQGAPRAHREEELPALPADQAYGAASAAAPGPMEAACSSENGSASKWVSPELLSASSSADSQHTEWKATSDVDAHRTTALPTQTDRNWQLHGVQASLDAYDTRVHSSSAHASEVRSTRSPVLDPSPYPNSDPSLAQSSEARCTNSQVLDPLPHPDSDLTLRRPAREPLSSAAAQRCRTFSDETGAMDPLPDTVAELEDDEAQLVPLVRPASPRYDEPSEFWSDAPHAAPAFSSAAIRSLRTDREKRSRGRLSDITGPSQISSGRDSSGISGEPAPLEPLALHHQYGTETFRVLAIESLSINRREQRPDALQDPLAAIGLVFRGDDSDADRHIMLVNSALRTNTGDDASAALTERTALGLVPTTGYTLRPTRVVVLGSEAALLRQLALLCRHLDPDILVSYSLRDGGIGYLLQRAGVLGYDLASGLSRVALGVHDPKTERQWSLSMHPWETDTASGGIRLLGRYVLDVWRIMQSEVKLSNYTFYRVVEEILGRRMPRLPWSTQRDWFTRGTAADCRRALELVLFRAAWTLDLLEALDILGRSAEMATSYGIDLLSVFLRGSQYRVESLMARLAHAQGYVLVSPTAAQVRCQPATAFIPLVMEPEARYYSDPVLVLDFQSLYPSMIIAHNICFSTCLGRVLLDSESDWCTFASGIPRVFGVLEAYSPDWIGLVEALATDATPDVEALLTVLPNQTVFVKPRVRHGILPLMLREILETRMMLKGGMEAIEKQHRTAPVPEAERLRLQAIYRMLNARQFAMKYIANVTYGYTSASFSGRMPCAEIADAIVSAGREAMERIVATVERLWGASHGARVVYGDTDSIFVLVPGASREVAFQLGRAMAEQCSALFPDPVRLKLEKVYSRSLLLAKKRYVGWAYESENQLMGMLDAKGIETVRRDSCGLVQKILERALRLLFTGDQDLSPIRRYVQRQLQRVLQNRFDFRDAIFFKEVQLGRYKPGYEPPAALVALRQLDQDPAAVPAFRERVPYVVIYGEPGSTLRELVVDPGQFLEARRQGRILRLNTQYYVRKQILPALERCFSLMGVDVFSWFQQVPRVAYRAPHSRGVPLGAHQKSRIEHYLPGFCAVCGESCAPQTEVCRVCLTRIPDSLAIVQRKLHTAQQRLFRLQELCLRCIGEGITASECRDRPGEPLSAGACLAPEQHHQHQSCWTQCWYPPCAHIECALLVERDKASLTTATYMHALGELSG</sequence>
<dbReference type="InterPro" id="IPR006172">
    <property type="entry name" value="DNA-dir_DNA_pol_B"/>
</dbReference>
<dbReference type="InterPro" id="IPR012337">
    <property type="entry name" value="RNaseH-like_sf"/>
</dbReference>
<feature type="compositionally biased region" description="Basic and acidic residues" evidence="8">
    <location>
        <begin position="943"/>
        <end position="956"/>
    </location>
</feature>
<evidence type="ECO:0000256" key="2">
    <source>
        <dbReference type="ARBA" id="ARBA00022679"/>
    </source>
</evidence>
<dbReference type="SUPFAM" id="SSF56672">
    <property type="entry name" value="DNA/RNA polymerases"/>
    <property type="match status" value="1"/>
</dbReference>
<dbReference type="GO" id="GO:0000166">
    <property type="term" value="F:nucleotide binding"/>
    <property type="evidence" value="ECO:0007669"/>
    <property type="project" value="InterPro"/>
</dbReference>
<dbReference type="PANTHER" id="PTHR45812:SF1">
    <property type="entry name" value="DNA POLYMERASE ZETA CATALYTIC SUBUNIT"/>
    <property type="match status" value="1"/>
</dbReference>
<dbReference type="InterPro" id="IPR030559">
    <property type="entry name" value="PolZ_Rev3"/>
</dbReference>
<dbReference type="eggNOG" id="KOG0968">
    <property type="taxonomic scope" value="Eukaryota"/>
</dbReference>
<proteinExistence type="inferred from homology"/>
<keyword evidence="13" id="KW-1185">Reference proteome</keyword>
<dbReference type="InterPro" id="IPR043502">
    <property type="entry name" value="DNA/RNA_pol_sf"/>
</dbReference>
<evidence type="ECO:0000313" key="13">
    <source>
        <dbReference type="Proteomes" id="UP000007014"/>
    </source>
</evidence>
<protein>
    <recommendedName>
        <fullName evidence="7">DNA polymerase</fullName>
        <ecNumber evidence="7">2.7.7.7</ecNumber>
    </recommendedName>
</protein>
<dbReference type="EC" id="2.7.7.7" evidence="7"/>
<evidence type="ECO:0000256" key="4">
    <source>
        <dbReference type="ARBA" id="ARBA00022763"/>
    </source>
</evidence>
<keyword evidence="6" id="KW-0234">DNA repair</keyword>
<dbReference type="InterPro" id="IPR017964">
    <property type="entry name" value="DNA-dir_DNA_pol_B_CS"/>
</dbReference>
<keyword evidence="5 7" id="KW-0239">DNA-directed DNA polymerase</keyword>
<evidence type="ECO:0000259" key="10">
    <source>
        <dbReference type="Pfam" id="PF03104"/>
    </source>
</evidence>
<keyword evidence="7" id="KW-0238">DNA-binding</keyword>
<dbReference type="Proteomes" id="UP000007014">
    <property type="component" value="Chromosome 18"/>
</dbReference>
<gene>
    <name evidence="12" type="ORF">CYME_CMR103C</name>
</gene>
<dbReference type="Pfam" id="PF24065">
    <property type="entry name" value="REV3_N"/>
    <property type="match status" value="1"/>
</dbReference>
<dbReference type="Gramene" id="CMR103CT">
    <property type="protein sequence ID" value="CMR103CT"/>
    <property type="gene ID" value="CMR103C"/>
</dbReference>
<feature type="region of interest" description="Disordered" evidence="8">
    <location>
        <begin position="108"/>
        <end position="135"/>
    </location>
</feature>
<name>M1VB02_CYAM1</name>
<dbReference type="Pfam" id="PF00136">
    <property type="entry name" value="DNA_pol_B"/>
    <property type="match status" value="1"/>
</dbReference>
<keyword evidence="3 7" id="KW-0548">Nucleotidyltransferase</keyword>
<dbReference type="PROSITE" id="PS00116">
    <property type="entry name" value="DNA_POLYMERASE_B"/>
    <property type="match status" value="1"/>
</dbReference>
<comment type="catalytic activity">
    <reaction evidence="7">
        <text>DNA(n) + a 2'-deoxyribonucleoside 5'-triphosphate = DNA(n+1) + diphosphate</text>
        <dbReference type="Rhea" id="RHEA:22508"/>
        <dbReference type="Rhea" id="RHEA-COMP:17339"/>
        <dbReference type="Rhea" id="RHEA-COMP:17340"/>
        <dbReference type="ChEBI" id="CHEBI:33019"/>
        <dbReference type="ChEBI" id="CHEBI:61560"/>
        <dbReference type="ChEBI" id="CHEBI:173112"/>
        <dbReference type="EC" id="2.7.7.7"/>
    </reaction>
</comment>
<feature type="domain" description="DNA polymerase zeta catalytic subunit N-terminal" evidence="11">
    <location>
        <begin position="10"/>
        <end position="66"/>
    </location>
</feature>
<dbReference type="SUPFAM" id="SSF53098">
    <property type="entry name" value="Ribonuclease H-like"/>
    <property type="match status" value="1"/>
</dbReference>
<feature type="region of interest" description="Disordered" evidence="8">
    <location>
        <begin position="845"/>
        <end position="878"/>
    </location>
</feature>
<dbReference type="InterPro" id="IPR006134">
    <property type="entry name" value="DNA-dir_DNA_pol_B_multi_dom"/>
</dbReference>
<organism evidence="12 13">
    <name type="scientific">Cyanidioschyzon merolae (strain NIES-3377 / 10D)</name>
    <name type="common">Unicellular red alga</name>
    <dbReference type="NCBI Taxonomy" id="280699"/>
    <lineage>
        <taxon>Eukaryota</taxon>
        <taxon>Rhodophyta</taxon>
        <taxon>Bangiophyceae</taxon>
        <taxon>Cyanidiales</taxon>
        <taxon>Cyanidiaceae</taxon>
        <taxon>Cyanidioschyzon</taxon>
    </lineage>
</organism>
<feature type="region of interest" description="Disordered" evidence="8">
    <location>
        <begin position="1023"/>
        <end position="1067"/>
    </location>
</feature>
<evidence type="ECO:0000256" key="3">
    <source>
        <dbReference type="ARBA" id="ARBA00022695"/>
    </source>
</evidence>
<dbReference type="GeneID" id="16996778"/>
<dbReference type="HOGENOM" id="CLU_000203_3_1_1"/>
<dbReference type="GO" id="GO:0042276">
    <property type="term" value="P:error-prone translesion synthesis"/>
    <property type="evidence" value="ECO:0007669"/>
    <property type="project" value="TreeGrafter"/>
</dbReference>
<evidence type="ECO:0000256" key="8">
    <source>
        <dbReference type="SAM" id="MobiDB-lite"/>
    </source>
</evidence>
<accession>M1VB02</accession>
<dbReference type="Gene3D" id="3.30.342.10">
    <property type="entry name" value="DNA Polymerase, chain B, domain 1"/>
    <property type="match status" value="1"/>
</dbReference>
<reference evidence="12 13" key="2">
    <citation type="journal article" date="2007" name="BMC Biol.">
        <title>A 100%-complete sequence reveals unusually simple genomic features in the hot-spring red alga Cyanidioschyzon merolae.</title>
        <authorList>
            <person name="Nozaki H."/>
            <person name="Takano H."/>
            <person name="Misumi O."/>
            <person name="Terasawa K."/>
            <person name="Matsuzaki M."/>
            <person name="Maruyama S."/>
            <person name="Nishida K."/>
            <person name="Yagisawa F."/>
            <person name="Yoshida Y."/>
            <person name="Fujiwara T."/>
            <person name="Takio S."/>
            <person name="Tamura K."/>
            <person name="Chung S.J."/>
            <person name="Nakamura S."/>
            <person name="Kuroiwa H."/>
            <person name="Tanaka K."/>
            <person name="Sato N."/>
            <person name="Kuroiwa T."/>
        </authorList>
    </citation>
    <scope>NUCLEOTIDE SEQUENCE [LARGE SCALE GENOMIC DNA]</scope>
    <source>
        <strain evidence="12 13">10D</strain>
    </source>
</reference>
<evidence type="ECO:0000256" key="6">
    <source>
        <dbReference type="ARBA" id="ARBA00023204"/>
    </source>
</evidence>
<dbReference type="InterPro" id="IPR006133">
    <property type="entry name" value="DNA-dir_DNA_pol_B_exonuc"/>
</dbReference>
<evidence type="ECO:0000256" key="7">
    <source>
        <dbReference type="RuleBase" id="RU000442"/>
    </source>
</evidence>
<feature type="region of interest" description="Disordered" evidence="8">
    <location>
        <begin position="513"/>
        <end position="562"/>
    </location>
</feature>
<dbReference type="InterPro" id="IPR042087">
    <property type="entry name" value="DNA_pol_B_thumb"/>
</dbReference>
<dbReference type="GO" id="GO:0006260">
    <property type="term" value="P:DNA replication"/>
    <property type="evidence" value="ECO:0007669"/>
    <property type="project" value="UniProtKB-KW"/>
</dbReference>
<dbReference type="RefSeq" id="XP_005538405.1">
    <property type="nucleotide sequence ID" value="XM_005538348.1"/>
</dbReference>
<dbReference type="Gene3D" id="1.10.287.690">
    <property type="entry name" value="Helix hairpin bin"/>
    <property type="match status" value="1"/>
</dbReference>
<dbReference type="InterPro" id="IPR056447">
    <property type="entry name" value="REV3_N"/>
</dbReference>
<dbReference type="SMART" id="SM00486">
    <property type="entry name" value="POLBc"/>
    <property type="match status" value="1"/>
</dbReference>
<dbReference type="PANTHER" id="PTHR45812">
    <property type="entry name" value="DNA POLYMERASE ZETA CATALYTIC SUBUNIT"/>
    <property type="match status" value="1"/>
</dbReference>
<dbReference type="GO" id="GO:0003887">
    <property type="term" value="F:DNA-directed DNA polymerase activity"/>
    <property type="evidence" value="ECO:0007669"/>
    <property type="project" value="UniProtKB-KW"/>
</dbReference>